<dbReference type="InterPro" id="IPR058637">
    <property type="entry name" value="YknX-like_C"/>
</dbReference>
<comment type="similarity">
    <text evidence="1">Belongs to the membrane fusion protein (MFP) (TC 8.A.1) family.</text>
</comment>
<accession>A0A1G4T7U6</accession>
<feature type="coiled-coil region" evidence="3">
    <location>
        <begin position="111"/>
        <end position="169"/>
    </location>
</feature>
<dbReference type="Gene3D" id="2.40.420.20">
    <property type="match status" value="1"/>
</dbReference>
<dbReference type="FunFam" id="2.40.30.170:FF:000010">
    <property type="entry name" value="Efflux RND transporter periplasmic adaptor subunit"/>
    <property type="match status" value="1"/>
</dbReference>
<feature type="domain" description="Multidrug resistance protein MdtA-like barrel-sandwich hybrid" evidence="4">
    <location>
        <begin position="78"/>
        <end position="200"/>
    </location>
</feature>
<evidence type="ECO:0000259" key="6">
    <source>
        <dbReference type="Pfam" id="PF25989"/>
    </source>
</evidence>
<keyword evidence="8" id="KW-1185">Reference proteome</keyword>
<proteinExistence type="inferred from homology"/>
<dbReference type="InterPro" id="IPR030190">
    <property type="entry name" value="MacA_alpha-hairpin_sf"/>
</dbReference>
<dbReference type="Gene3D" id="2.40.50.100">
    <property type="match status" value="1"/>
</dbReference>
<evidence type="ECO:0000259" key="4">
    <source>
        <dbReference type="Pfam" id="PF25917"/>
    </source>
</evidence>
<evidence type="ECO:0000313" key="7">
    <source>
        <dbReference type="EMBL" id="SCW77493.1"/>
    </source>
</evidence>
<dbReference type="GO" id="GO:1990281">
    <property type="term" value="C:efflux pump complex"/>
    <property type="evidence" value="ECO:0007669"/>
    <property type="project" value="TreeGrafter"/>
</dbReference>
<keyword evidence="2 3" id="KW-0175">Coiled coil</keyword>
<evidence type="ECO:0000256" key="1">
    <source>
        <dbReference type="ARBA" id="ARBA00009477"/>
    </source>
</evidence>
<dbReference type="STRING" id="177413.SAMN05660859_2714"/>
<dbReference type="EMBL" id="FMTP01000004">
    <property type="protein sequence ID" value="SCW77493.1"/>
    <property type="molecule type" value="Genomic_DNA"/>
</dbReference>
<dbReference type="GO" id="GO:1990195">
    <property type="term" value="C:macrolide transmembrane transporter complex"/>
    <property type="evidence" value="ECO:0007669"/>
    <property type="project" value="InterPro"/>
</dbReference>
<dbReference type="GO" id="GO:0030313">
    <property type="term" value="C:cell envelope"/>
    <property type="evidence" value="ECO:0007669"/>
    <property type="project" value="UniProtKB-SubCell"/>
</dbReference>
<dbReference type="PANTHER" id="PTHR30469">
    <property type="entry name" value="MULTIDRUG RESISTANCE PROTEIN MDTA"/>
    <property type="match status" value="1"/>
</dbReference>
<protein>
    <submittedName>
        <fullName evidence="7">Membrane fusion protein, multidrug efflux system</fullName>
    </submittedName>
</protein>
<sequence>MRRGTGLLLTIAVLAGAGWLAHDQGWVETQALFGGRSQANAAAQPATPRAVPVEVAPARAASVTTDISSIGSLQSDESVKVAPEVSGRIQEIRFQEGQHVKAGDVLVQLDAALVKASLDETEARLALAEANYDRAQRLQKTGSGTARALDEAQAELNTARALLNSQRVQIAKHTITAPFDGVVGLRTVSNGAYIAVGTELVNLEKIDTLKLDFKVPETQLSSIAENQSVTITLDALPGRSFSGTIYAIDPMVDINGRSLSVRARLDNKNLELRPGLFARVVVQGSQPRDAVFVPESAIVPRGQERLVWQIVDGKAQQLKVELGQRANGEVEVKGVSAGASIVVAGQGRLQAGSVVEVVPPPPAPQG</sequence>
<evidence type="ECO:0000256" key="2">
    <source>
        <dbReference type="ARBA" id="ARBA00023054"/>
    </source>
</evidence>
<dbReference type="GO" id="GO:1990961">
    <property type="term" value="P:xenobiotic detoxification by transmembrane export across the plasma membrane"/>
    <property type="evidence" value="ECO:0007669"/>
    <property type="project" value="InterPro"/>
</dbReference>
<evidence type="ECO:0000256" key="3">
    <source>
        <dbReference type="SAM" id="Coils"/>
    </source>
</evidence>
<gene>
    <name evidence="7" type="ORF">SAMN05660859_2714</name>
</gene>
<feature type="domain" description="YknX-like C-terminal permuted SH3-like" evidence="6">
    <location>
        <begin position="292"/>
        <end position="357"/>
    </location>
</feature>
<dbReference type="Pfam" id="PF25954">
    <property type="entry name" value="Beta-barrel_RND_2"/>
    <property type="match status" value="1"/>
</dbReference>
<dbReference type="InterPro" id="IPR058792">
    <property type="entry name" value="Beta-barrel_RND_2"/>
</dbReference>
<evidence type="ECO:0000259" key="5">
    <source>
        <dbReference type="Pfam" id="PF25954"/>
    </source>
</evidence>
<organism evidence="7 8">
    <name type="scientific">Ancylobacter rudongensis</name>
    <dbReference type="NCBI Taxonomy" id="177413"/>
    <lineage>
        <taxon>Bacteria</taxon>
        <taxon>Pseudomonadati</taxon>
        <taxon>Pseudomonadota</taxon>
        <taxon>Alphaproteobacteria</taxon>
        <taxon>Hyphomicrobiales</taxon>
        <taxon>Xanthobacteraceae</taxon>
        <taxon>Ancylobacter</taxon>
    </lineage>
</organism>
<dbReference type="InterPro" id="IPR006143">
    <property type="entry name" value="RND_pump_MFP"/>
</dbReference>
<dbReference type="GO" id="GO:0019898">
    <property type="term" value="C:extrinsic component of membrane"/>
    <property type="evidence" value="ECO:0007669"/>
    <property type="project" value="InterPro"/>
</dbReference>
<name>A0A1G4T7U6_9HYPH</name>
<evidence type="ECO:0000313" key="8">
    <source>
        <dbReference type="Proteomes" id="UP000198889"/>
    </source>
</evidence>
<dbReference type="Pfam" id="PF25917">
    <property type="entry name" value="BSH_RND"/>
    <property type="match status" value="1"/>
</dbReference>
<dbReference type="Gene3D" id="2.40.30.170">
    <property type="match status" value="1"/>
</dbReference>
<dbReference type="SUPFAM" id="SSF111369">
    <property type="entry name" value="HlyD-like secretion proteins"/>
    <property type="match status" value="1"/>
</dbReference>
<dbReference type="InterPro" id="IPR058625">
    <property type="entry name" value="MdtA-like_BSH"/>
</dbReference>
<reference evidence="8" key="1">
    <citation type="submission" date="2016-10" db="EMBL/GenBank/DDBJ databases">
        <authorList>
            <person name="Varghese N."/>
            <person name="Submissions S."/>
        </authorList>
    </citation>
    <scope>NUCLEOTIDE SEQUENCE [LARGE SCALE GENOMIC DNA]</scope>
    <source>
        <strain evidence="8">CGMCC 1.1761</strain>
    </source>
</reference>
<feature type="domain" description="CusB-like beta-barrel" evidence="5">
    <location>
        <begin position="211"/>
        <end position="285"/>
    </location>
</feature>
<dbReference type="Gene3D" id="6.10.140.1990">
    <property type="match status" value="1"/>
</dbReference>
<dbReference type="GO" id="GO:0015562">
    <property type="term" value="F:efflux transmembrane transporter activity"/>
    <property type="evidence" value="ECO:0007669"/>
    <property type="project" value="TreeGrafter"/>
</dbReference>
<dbReference type="Pfam" id="PF25989">
    <property type="entry name" value="YknX_C"/>
    <property type="match status" value="1"/>
</dbReference>
<dbReference type="AlphaFoldDB" id="A0A1G4T7U6"/>
<dbReference type="Proteomes" id="UP000198889">
    <property type="component" value="Unassembled WGS sequence"/>
</dbReference>
<dbReference type="NCBIfam" id="TIGR01730">
    <property type="entry name" value="RND_mfp"/>
    <property type="match status" value="1"/>
</dbReference>